<keyword evidence="2" id="KW-1185">Reference proteome</keyword>
<evidence type="ECO:0000313" key="2">
    <source>
        <dbReference type="Proteomes" id="UP000249057"/>
    </source>
</evidence>
<name>A0ACD1FY90_9EURO</name>
<protein>
    <submittedName>
        <fullName evidence="1">Uncharacterized protein</fullName>
    </submittedName>
</protein>
<dbReference type="Proteomes" id="UP000249057">
    <property type="component" value="Unassembled WGS sequence"/>
</dbReference>
<dbReference type="EMBL" id="KZ825381">
    <property type="protein sequence ID" value="RAH41929.1"/>
    <property type="molecule type" value="Genomic_DNA"/>
</dbReference>
<proteinExistence type="predicted"/>
<sequence length="210" mass="24137">MPYCQRRQRAKPSHEPRRPEMTADRCICCYWHGTSHLLTPHTHNKPSHLPPVNPALPQHKVLCSQLALSPGLKSLQILMAIELLLFARLQMPKRHGLWQIITFAALPGLNSDWAQQDRVCYFTKRGRRSTPVYASNNGKKTSSPRERIMNKPDSALGMKDTRPNVPPMPGMRIQCALRFWQPVAMRYMLSPNLPKIEISLCVLSWLIQWV</sequence>
<reference evidence="1" key="1">
    <citation type="submission" date="2018-02" db="EMBL/GenBank/DDBJ databases">
        <title>The genomes of Aspergillus section Nigri reveals drivers in fungal speciation.</title>
        <authorList>
            <consortium name="DOE Joint Genome Institute"/>
            <person name="Vesth T.C."/>
            <person name="Nybo J."/>
            <person name="Theobald S."/>
            <person name="Brandl J."/>
            <person name="Frisvad J.C."/>
            <person name="Nielsen K.F."/>
            <person name="Lyhne E.K."/>
            <person name="Kogle M.E."/>
            <person name="Kuo A."/>
            <person name="Riley R."/>
            <person name="Clum A."/>
            <person name="Nolan M."/>
            <person name="Lipzen A."/>
            <person name="Salamov A."/>
            <person name="Henrissat B."/>
            <person name="Wiebenga A."/>
            <person name="De vries R.P."/>
            <person name="Grigoriev I.V."/>
            <person name="Mortensen U.H."/>
            <person name="Andersen M.R."/>
            <person name="Baker S.E."/>
        </authorList>
    </citation>
    <scope>NUCLEOTIDE SEQUENCE</scope>
    <source>
        <strain evidence="1">CBS 621.78</strain>
    </source>
</reference>
<accession>A0ACD1FY90</accession>
<gene>
    <name evidence="1" type="ORF">BO95DRAFT_254955</name>
</gene>
<evidence type="ECO:0000313" key="1">
    <source>
        <dbReference type="EMBL" id="RAH41929.1"/>
    </source>
</evidence>
<organism evidence="1 2">
    <name type="scientific">Aspergillus brunneoviolaceus CBS 621.78</name>
    <dbReference type="NCBI Taxonomy" id="1450534"/>
    <lineage>
        <taxon>Eukaryota</taxon>
        <taxon>Fungi</taxon>
        <taxon>Dikarya</taxon>
        <taxon>Ascomycota</taxon>
        <taxon>Pezizomycotina</taxon>
        <taxon>Eurotiomycetes</taxon>
        <taxon>Eurotiomycetidae</taxon>
        <taxon>Eurotiales</taxon>
        <taxon>Aspergillaceae</taxon>
        <taxon>Aspergillus</taxon>
        <taxon>Aspergillus subgen. Circumdati</taxon>
    </lineage>
</organism>